<keyword evidence="1" id="KW-1133">Transmembrane helix</keyword>
<dbReference type="EMBL" id="JACCFO010000001">
    <property type="protein sequence ID" value="NYI97945.1"/>
    <property type="molecule type" value="Genomic_DNA"/>
</dbReference>
<reference evidence="2 3" key="1">
    <citation type="submission" date="2020-07" db="EMBL/GenBank/DDBJ databases">
        <title>Sequencing the genomes of 1000 actinobacteria strains.</title>
        <authorList>
            <person name="Klenk H.-P."/>
        </authorList>
    </citation>
    <scope>NUCLEOTIDE SEQUENCE [LARGE SCALE GENOMIC DNA]</scope>
    <source>
        <strain evidence="2 3">DSM 45927</strain>
    </source>
</reference>
<dbReference type="AlphaFoldDB" id="A0A853BTA2"/>
<sequence>MIIWRGWGILVLLITGLCCVPAGLVTEAVLGSDLALFGVSGGMVVAGVAVFFIGQRLNAPRQGFHPQTGQPVLYRNQHTFFFVPMQYFAFVLLAVSVVLLISTLLGLVV</sequence>
<protein>
    <submittedName>
        <fullName evidence="2">Uncharacterized protein</fullName>
    </submittedName>
</protein>
<dbReference type="Proteomes" id="UP000575985">
    <property type="component" value="Unassembled WGS sequence"/>
</dbReference>
<feature type="transmembrane region" description="Helical" evidence="1">
    <location>
        <begin position="34"/>
        <end position="54"/>
    </location>
</feature>
<accession>A0A853BTA2</accession>
<keyword evidence="1" id="KW-0812">Transmembrane</keyword>
<dbReference type="RefSeq" id="WP_179769187.1">
    <property type="nucleotide sequence ID" value="NZ_JACCFO010000001.1"/>
</dbReference>
<feature type="transmembrane region" description="Helical" evidence="1">
    <location>
        <begin position="87"/>
        <end position="108"/>
    </location>
</feature>
<keyword evidence="3" id="KW-1185">Reference proteome</keyword>
<proteinExistence type="predicted"/>
<organism evidence="2 3">
    <name type="scientific">Streptomonospora nanhaiensis</name>
    <dbReference type="NCBI Taxonomy" id="1323731"/>
    <lineage>
        <taxon>Bacteria</taxon>
        <taxon>Bacillati</taxon>
        <taxon>Actinomycetota</taxon>
        <taxon>Actinomycetes</taxon>
        <taxon>Streptosporangiales</taxon>
        <taxon>Nocardiopsidaceae</taxon>
        <taxon>Streptomonospora</taxon>
    </lineage>
</organism>
<evidence type="ECO:0000256" key="1">
    <source>
        <dbReference type="SAM" id="Phobius"/>
    </source>
</evidence>
<evidence type="ECO:0000313" key="3">
    <source>
        <dbReference type="Proteomes" id="UP000575985"/>
    </source>
</evidence>
<name>A0A853BTA2_9ACTN</name>
<comment type="caution">
    <text evidence="2">The sequence shown here is derived from an EMBL/GenBank/DDBJ whole genome shotgun (WGS) entry which is preliminary data.</text>
</comment>
<evidence type="ECO:0000313" key="2">
    <source>
        <dbReference type="EMBL" id="NYI97945.1"/>
    </source>
</evidence>
<gene>
    <name evidence="2" type="ORF">HNR12_004222</name>
</gene>
<keyword evidence="1" id="KW-0472">Membrane</keyword>